<feature type="region of interest" description="Disordered" evidence="1">
    <location>
        <begin position="598"/>
        <end position="632"/>
    </location>
</feature>
<accession>A0A8J1Y3U7</accession>
<keyword evidence="3" id="KW-1185">Reference proteome</keyword>
<feature type="compositionally biased region" description="Acidic residues" evidence="1">
    <location>
        <begin position="893"/>
        <end position="902"/>
    </location>
</feature>
<evidence type="ECO:0000256" key="1">
    <source>
        <dbReference type="SAM" id="MobiDB-lite"/>
    </source>
</evidence>
<protein>
    <submittedName>
        <fullName evidence="2">Uncharacterized protein</fullName>
    </submittedName>
</protein>
<name>A0A8J1Y3U7_OWEFU</name>
<comment type="caution">
    <text evidence="2">The sequence shown here is derived from an EMBL/GenBank/DDBJ whole genome shotgun (WGS) entry which is preliminary data.</text>
</comment>
<dbReference type="Pfam" id="PF00531">
    <property type="entry name" value="Death"/>
    <property type="match status" value="1"/>
</dbReference>
<proteinExistence type="predicted"/>
<feature type="compositionally biased region" description="Basic and acidic residues" evidence="1">
    <location>
        <begin position="273"/>
        <end position="350"/>
    </location>
</feature>
<dbReference type="PROSITE" id="PS50017">
    <property type="entry name" value="DEATH_DOMAIN"/>
    <property type="match status" value="1"/>
</dbReference>
<dbReference type="EMBL" id="CAIIXF020000007">
    <property type="protein sequence ID" value="CAH1788525.1"/>
    <property type="molecule type" value="Genomic_DNA"/>
</dbReference>
<feature type="compositionally biased region" description="Polar residues" evidence="1">
    <location>
        <begin position="50"/>
        <end position="74"/>
    </location>
</feature>
<dbReference type="Gene3D" id="1.10.533.10">
    <property type="entry name" value="Death Domain, Fas"/>
    <property type="match status" value="1"/>
</dbReference>
<feature type="compositionally biased region" description="Acidic residues" evidence="1">
    <location>
        <begin position="123"/>
        <end position="138"/>
    </location>
</feature>
<dbReference type="PANTHER" id="PTHR28336">
    <property type="entry name" value="BA1-643"/>
    <property type="match status" value="1"/>
</dbReference>
<dbReference type="OrthoDB" id="6118651at2759"/>
<dbReference type="Proteomes" id="UP000749559">
    <property type="component" value="Unassembled WGS sequence"/>
</dbReference>
<reference evidence="2" key="1">
    <citation type="submission" date="2022-03" db="EMBL/GenBank/DDBJ databases">
        <authorList>
            <person name="Martin C."/>
        </authorList>
    </citation>
    <scope>NUCLEOTIDE SEQUENCE</scope>
</reference>
<feature type="compositionally biased region" description="Basic and acidic residues" evidence="1">
    <location>
        <begin position="830"/>
        <end position="892"/>
    </location>
</feature>
<organism evidence="2 3">
    <name type="scientific">Owenia fusiformis</name>
    <name type="common">Polychaete worm</name>
    <dbReference type="NCBI Taxonomy" id="6347"/>
    <lineage>
        <taxon>Eukaryota</taxon>
        <taxon>Metazoa</taxon>
        <taxon>Spiralia</taxon>
        <taxon>Lophotrochozoa</taxon>
        <taxon>Annelida</taxon>
        <taxon>Polychaeta</taxon>
        <taxon>Sedentaria</taxon>
        <taxon>Canalipalpata</taxon>
        <taxon>Sabellida</taxon>
        <taxon>Oweniida</taxon>
        <taxon>Oweniidae</taxon>
        <taxon>Owenia</taxon>
    </lineage>
</organism>
<feature type="region of interest" description="Disordered" evidence="1">
    <location>
        <begin position="214"/>
        <end position="234"/>
    </location>
</feature>
<feature type="compositionally biased region" description="Basic and acidic residues" evidence="1">
    <location>
        <begin position="85"/>
        <end position="106"/>
    </location>
</feature>
<dbReference type="SUPFAM" id="SSF47986">
    <property type="entry name" value="DEATH domain"/>
    <property type="match status" value="1"/>
</dbReference>
<dbReference type="PANTHER" id="PTHR28336:SF4">
    <property type="entry name" value="DEATH DOMAIN-CONTAINING PROTEIN 1"/>
    <property type="match status" value="1"/>
</dbReference>
<feature type="compositionally biased region" description="Polar residues" evidence="1">
    <location>
        <begin position="15"/>
        <end position="40"/>
    </location>
</feature>
<evidence type="ECO:0000313" key="2">
    <source>
        <dbReference type="EMBL" id="CAH1788525.1"/>
    </source>
</evidence>
<dbReference type="AlphaFoldDB" id="A0A8J1Y3U7"/>
<dbReference type="GO" id="GO:0007165">
    <property type="term" value="P:signal transduction"/>
    <property type="evidence" value="ECO:0007669"/>
    <property type="project" value="InterPro"/>
</dbReference>
<feature type="region of interest" description="Disordered" evidence="1">
    <location>
        <begin position="1"/>
        <end position="141"/>
    </location>
</feature>
<dbReference type="Gene3D" id="2.60.220.30">
    <property type="match status" value="1"/>
</dbReference>
<evidence type="ECO:0000313" key="3">
    <source>
        <dbReference type="Proteomes" id="UP000749559"/>
    </source>
</evidence>
<dbReference type="InterPro" id="IPR011029">
    <property type="entry name" value="DEATH-like_dom_sf"/>
</dbReference>
<gene>
    <name evidence="2" type="ORF">OFUS_LOCUS14038</name>
</gene>
<sequence>MSADKDGQDTDPETKSQTPGSAKSRQSDQGEAEGTSSRPNSSDKRDDTSSQKGSRTNSASSKGRSSPTGSVQNETKSDHGDEDNVTVKDDNEKNDNEAAESEDVHNEQTMSNEEDNEKAIEKTEEEMSEITETPPEEFDSQKFIKSMQEYMDLFRDPKWKGENIDEYPLMDLKRLIAKFTATVDDYKRYTNHCMTHVDEMKEQLTDLKDTIHENIKKEGGNSKSDGNPNAEEKELKAKVTQLQAEMAKAAEVVSRSVQIATETESSAAEAQLEAEKAREEAVRMQEEFEAREREKESKKREEQQKKKDEEERKRAEEERQKEEKEKKEKEERLKRQKSQMEKKAPEWEKWDPSTFNVEEGEFDQGIGCLIRGRPGEFNPDDLEVKVVKQLDATFTYNENEELIGNIVSIKPKDEDAKLKSSIYVSLPHCISRQSALWREPVVKAEIDGKWIEVPSQEVTMDEYKDLKFVQGEVTQYTNVAVISRFKKEALLLPKKGGKSLSSIDARICVTTPKNTFKYVEQVTIQIQPVDSASQKELTQKKLECKDMLTSSSILRTTWSNEKDWKNPLYLSLPVPPNPVRARKAAAAKAAKEAKMQMGEKKAAMMDSESDESKRRKVQASGNQNKWYMGEYGSNDDDETDSLYLLEKQDNGKWIQPAGADVTALKLDMVHITIAKPLKRFLVLRTRTNVDVKDAIKMAEVIEDYLSKRIVTVVIKQSSDDWCDVRLNVVPIQKVDRLLKTLESDGYTEGPAPSAYISIKEGDILEFGFRMNIKNQNENNGPLRVVYNSQLKTSLDFTVREQDKFLQKSYTVYRGFIQAFHYYTITEEYKPDKKKQKELDKKKADRKKEEVKRKLEEKRKKEEDDNKQEGDANENKENSNEDKENEENKAAEHEPEEEEDEEPKEIIVEKKDLLTECVISIPKEEEHISPRQKVPIIIKRNRDPIDADFLQHIAEELGDEWQRLSNLLNVRKNRIQAIMVVSRDNHQKRDEAAKYDMLMTWLKKVPRGMNKVAKLADALKAVGRRDLYEEVYDAQRDFITKQKESA</sequence>
<dbReference type="InterPro" id="IPR000488">
    <property type="entry name" value="Death_dom"/>
</dbReference>
<feature type="region of interest" description="Disordered" evidence="1">
    <location>
        <begin position="830"/>
        <end position="905"/>
    </location>
</feature>
<feature type="compositionally biased region" description="Basic and acidic residues" evidence="1">
    <location>
        <begin position="1"/>
        <end position="14"/>
    </location>
</feature>
<feature type="region of interest" description="Disordered" evidence="1">
    <location>
        <begin position="264"/>
        <end position="350"/>
    </location>
</feature>